<reference evidence="1 2" key="1">
    <citation type="submission" date="2022-03" db="EMBL/GenBank/DDBJ databases">
        <authorList>
            <person name="Macdonald S."/>
            <person name="Ahmed S."/>
            <person name="Newling K."/>
        </authorList>
    </citation>
    <scope>NUCLEOTIDE SEQUENCE [LARGE SCALE GENOMIC DNA]</scope>
</reference>
<evidence type="ECO:0000313" key="1">
    <source>
        <dbReference type="EMBL" id="CAH8301256.1"/>
    </source>
</evidence>
<dbReference type="EMBL" id="CAKOAT010055155">
    <property type="protein sequence ID" value="CAH8301256.1"/>
    <property type="molecule type" value="Genomic_DNA"/>
</dbReference>
<sequence length="90" mass="10145">MANPQLFLSELKYGGRKEKKCHHAGGLIVSTLPMLSSPNTLGSQELWKLRPQKKRSEEMFDIACRFGDGLLAIEDYTQVFPLPGKIHCLE</sequence>
<evidence type="ECO:0000313" key="2">
    <source>
        <dbReference type="Proteomes" id="UP001642260"/>
    </source>
</evidence>
<proteinExistence type="predicted"/>
<dbReference type="Proteomes" id="UP001642260">
    <property type="component" value="Unassembled WGS sequence"/>
</dbReference>
<protein>
    <submittedName>
        <fullName evidence="1">Uncharacterized protein</fullName>
    </submittedName>
</protein>
<dbReference type="AlphaFoldDB" id="A0ABC8J181"/>
<keyword evidence="2" id="KW-1185">Reference proteome</keyword>
<accession>A0ABC8J181</accession>
<name>A0ABC8J181_ERUVS</name>
<comment type="caution">
    <text evidence="1">The sequence shown here is derived from an EMBL/GenBank/DDBJ whole genome shotgun (WGS) entry which is preliminary data.</text>
</comment>
<organism evidence="1 2">
    <name type="scientific">Eruca vesicaria subsp. sativa</name>
    <name type="common">Garden rocket</name>
    <name type="synonym">Eruca sativa</name>
    <dbReference type="NCBI Taxonomy" id="29727"/>
    <lineage>
        <taxon>Eukaryota</taxon>
        <taxon>Viridiplantae</taxon>
        <taxon>Streptophyta</taxon>
        <taxon>Embryophyta</taxon>
        <taxon>Tracheophyta</taxon>
        <taxon>Spermatophyta</taxon>
        <taxon>Magnoliopsida</taxon>
        <taxon>eudicotyledons</taxon>
        <taxon>Gunneridae</taxon>
        <taxon>Pentapetalae</taxon>
        <taxon>rosids</taxon>
        <taxon>malvids</taxon>
        <taxon>Brassicales</taxon>
        <taxon>Brassicaceae</taxon>
        <taxon>Brassiceae</taxon>
        <taxon>Eruca</taxon>
    </lineage>
</organism>
<gene>
    <name evidence="1" type="ORF">ERUC_LOCUS2937</name>
</gene>